<dbReference type="SUPFAM" id="SSF103247">
    <property type="entry name" value="TT1751-like"/>
    <property type="match status" value="1"/>
</dbReference>
<evidence type="ECO:0000313" key="3">
    <source>
        <dbReference type="Proteomes" id="UP000420562"/>
    </source>
</evidence>
<dbReference type="CDD" id="cd14797">
    <property type="entry name" value="DUF302"/>
    <property type="match status" value="1"/>
</dbReference>
<gene>
    <name evidence="2" type="ORF">F6V25_15635</name>
</gene>
<dbReference type="PANTHER" id="PTHR38342:SF1">
    <property type="entry name" value="SLR5037 PROTEIN"/>
    <property type="match status" value="1"/>
</dbReference>
<reference evidence="2 3" key="1">
    <citation type="submission" date="2019-09" db="EMBL/GenBank/DDBJ databases">
        <title>Geobacter sp. Red96, a novel strain isolated from paddy soil.</title>
        <authorList>
            <person name="Xu Z."/>
            <person name="Masuda Y."/>
            <person name="Itoh H."/>
            <person name="Senoo K."/>
        </authorList>
    </citation>
    <scope>NUCLEOTIDE SEQUENCE [LARGE SCALE GENOMIC DNA]</scope>
    <source>
        <strain evidence="2 3">Red96</strain>
    </source>
</reference>
<dbReference type="AlphaFoldDB" id="A0A7J4ZMG6"/>
<organism evidence="2 3">
    <name type="scientific">Oryzomonas japonica</name>
    <dbReference type="NCBI Taxonomy" id="2603858"/>
    <lineage>
        <taxon>Bacteria</taxon>
        <taxon>Pseudomonadati</taxon>
        <taxon>Thermodesulfobacteriota</taxon>
        <taxon>Desulfuromonadia</taxon>
        <taxon>Geobacterales</taxon>
        <taxon>Geobacteraceae</taxon>
        <taxon>Oryzomonas</taxon>
    </lineage>
</organism>
<proteinExistence type="predicted"/>
<keyword evidence="3" id="KW-1185">Reference proteome</keyword>
<dbReference type="InterPro" id="IPR005180">
    <property type="entry name" value="DUF302"/>
</dbReference>
<name>A0A7J4ZMG6_9BACT</name>
<accession>A0A7J4ZMG6</accession>
<evidence type="ECO:0000313" key="2">
    <source>
        <dbReference type="EMBL" id="KAB0663856.1"/>
    </source>
</evidence>
<dbReference type="InterPro" id="IPR016796">
    <property type="entry name" value="UCP021774"/>
</dbReference>
<dbReference type="Pfam" id="PF03625">
    <property type="entry name" value="DUF302"/>
    <property type="match status" value="1"/>
</dbReference>
<sequence>MRLQTSYAFGVSLDGSFDAVEKKVREELAKEGFGVLTEIDVKQTFQKKLGRQFRDYVILGACNPTLAWEAFDSEINIGTLLPCNVVVYQGDDDKTAVMVMDPVAALGMIANDQLTKVAGQVRATMERVLDALCSEQDDV</sequence>
<dbReference type="RefSeq" id="WP_151129546.1">
    <property type="nucleotide sequence ID" value="NZ_VZQZ01000011.1"/>
</dbReference>
<evidence type="ECO:0000259" key="1">
    <source>
        <dbReference type="Pfam" id="PF03625"/>
    </source>
</evidence>
<protein>
    <submittedName>
        <fullName evidence="2">DUF302 domain-containing protein</fullName>
    </submittedName>
</protein>
<feature type="domain" description="DUF302" evidence="1">
    <location>
        <begin position="39"/>
        <end position="102"/>
    </location>
</feature>
<dbReference type="InterPro" id="IPR035923">
    <property type="entry name" value="TT1751-like_sf"/>
</dbReference>
<comment type="caution">
    <text evidence="2">The sequence shown here is derived from an EMBL/GenBank/DDBJ whole genome shotgun (WGS) entry which is preliminary data.</text>
</comment>
<dbReference type="Gene3D" id="3.30.310.70">
    <property type="entry name" value="TT1751-like domain"/>
    <property type="match status" value="1"/>
</dbReference>
<dbReference type="PIRSF" id="PIRSF021774">
    <property type="entry name" value="UCP021774"/>
    <property type="match status" value="1"/>
</dbReference>
<dbReference type="Proteomes" id="UP000420562">
    <property type="component" value="Unassembled WGS sequence"/>
</dbReference>
<dbReference type="EMBL" id="VZQZ01000011">
    <property type="protein sequence ID" value="KAB0663856.1"/>
    <property type="molecule type" value="Genomic_DNA"/>
</dbReference>
<dbReference type="PANTHER" id="PTHR38342">
    <property type="entry name" value="SLR5037 PROTEIN"/>
    <property type="match status" value="1"/>
</dbReference>